<dbReference type="EMBL" id="BMAR01000052">
    <property type="protein sequence ID" value="GFR51614.1"/>
    <property type="molecule type" value="Genomic_DNA"/>
</dbReference>
<evidence type="ECO:0000313" key="2">
    <source>
        <dbReference type="Proteomes" id="UP001054857"/>
    </source>
</evidence>
<dbReference type="Proteomes" id="UP001054857">
    <property type="component" value="Unassembled WGS sequence"/>
</dbReference>
<organism evidence="1 2">
    <name type="scientific">Astrephomene gubernaculifera</name>
    <dbReference type="NCBI Taxonomy" id="47775"/>
    <lineage>
        <taxon>Eukaryota</taxon>
        <taxon>Viridiplantae</taxon>
        <taxon>Chlorophyta</taxon>
        <taxon>core chlorophytes</taxon>
        <taxon>Chlorophyceae</taxon>
        <taxon>CS clade</taxon>
        <taxon>Chlamydomonadales</taxon>
        <taxon>Astrephomenaceae</taxon>
        <taxon>Astrephomene</taxon>
    </lineage>
</organism>
<dbReference type="Pfam" id="PF10084">
    <property type="entry name" value="DUF2322"/>
    <property type="match status" value="1"/>
</dbReference>
<keyword evidence="2" id="KW-1185">Reference proteome</keyword>
<name>A0AAD3E0X8_9CHLO</name>
<evidence type="ECO:0008006" key="3">
    <source>
        <dbReference type="Google" id="ProtNLM"/>
    </source>
</evidence>
<evidence type="ECO:0000313" key="1">
    <source>
        <dbReference type="EMBL" id="GFR51614.1"/>
    </source>
</evidence>
<protein>
    <recommendedName>
        <fullName evidence="3">DUF2322 family protein</fullName>
    </recommendedName>
</protein>
<dbReference type="InterPro" id="IPR016755">
    <property type="entry name" value="UCP019302"/>
</dbReference>
<gene>
    <name evidence="1" type="ORF">Agub_g14040</name>
</gene>
<sequence length="129" mass="14192">MLLSRQATVSRRPFSSAPANITIKPRVLTRATPRPELPSTTNVARVCIPDLQWSIDNVDGKRLSVAIFTHLAATYGNKLTKEGAEEGLRLYGDVVQDAHARPGAHPNIELLMRVAQEGSSYELSVERTQ</sequence>
<accession>A0AAD3E0X8</accession>
<comment type="caution">
    <text evidence="1">The sequence shown here is derived from an EMBL/GenBank/DDBJ whole genome shotgun (WGS) entry which is preliminary data.</text>
</comment>
<proteinExistence type="predicted"/>
<reference evidence="1 2" key="1">
    <citation type="journal article" date="2021" name="Sci. Rep.">
        <title>Genome sequencing of the multicellular alga Astrephomene provides insights into convergent evolution of germ-soma differentiation.</title>
        <authorList>
            <person name="Yamashita S."/>
            <person name="Yamamoto K."/>
            <person name="Matsuzaki R."/>
            <person name="Suzuki S."/>
            <person name="Yamaguchi H."/>
            <person name="Hirooka S."/>
            <person name="Minakuchi Y."/>
            <person name="Miyagishima S."/>
            <person name="Kawachi M."/>
            <person name="Toyoda A."/>
            <person name="Nozaki H."/>
        </authorList>
    </citation>
    <scope>NUCLEOTIDE SEQUENCE [LARGE SCALE GENOMIC DNA]</scope>
    <source>
        <strain evidence="1 2">NIES-4017</strain>
    </source>
</reference>
<dbReference type="AlphaFoldDB" id="A0AAD3E0X8"/>